<feature type="region of interest" description="Disordered" evidence="9">
    <location>
        <begin position="793"/>
        <end position="853"/>
    </location>
</feature>
<keyword evidence="3" id="KW-0540">Nuclease</keyword>
<dbReference type="GO" id="GO:0071035">
    <property type="term" value="P:nuclear polyadenylation-dependent rRNA catabolic process"/>
    <property type="evidence" value="ECO:0007669"/>
    <property type="project" value="TreeGrafter"/>
</dbReference>
<protein>
    <submittedName>
        <fullName evidence="11">Exosome complex exonuclease RRP6</fullName>
    </submittedName>
</protein>
<dbReference type="EMBL" id="JAWWNJ010000002">
    <property type="protein sequence ID" value="KAK7061210.1"/>
    <property type="molecule type" value="Genomic_DNA"/>
</dbReference>
<evidence type="ECO:0000259" key="10">
    <source>
        <dbReference type="PROSITE" id="PS50967"/>
    </source>
</evidence>
<dbReference type="PANTHER" id="PTHR12124">
    <property type="entry name" value="POLYMYOSITIS/SCLERODERMA AUTOANTIGEN-RELATED"/>
    <property type="match status" value="1"/>
</dbReference>
<dbReference type="GO" id="GO:0071044">
    <property type="term" value="P:histone mRNA catabolic process"/>
    <property type="evidence" value="ECO:0007669"/>
    <property type="project" value="TreeGrafter"/>
</dbReference>
<dbReference type="SMART" id="SM00341">
    <property type="entry name" value="HRDC"/>
    <property type="match status" value="1"/>
</dbReference>
<dbReference type="GO" id="GO:0005730">
    <property type="term" value="C:nucleolus"/>
    <property type="evidence" value="ECO:0007669"/>
    <property type="project" value="TreeGrafter"/>
</dbReference>
<dbReference type="InterPro" id="IPR012588">
    <property type="entry name" value="Exosome-assoc_fac_Rrp6_N"/>
</dbReference>
<gene>
    <name evidence="11" type="ORF">R3P38DRAFT_2595588</name>
</gene>
<reference evidence="11 12" key="1">
    <citation type="journal article" date="2024" name="J Genomics">
        <title>Draft genome sequencing and assembly of Favolaschia claudopus CIRM-BRFM 2984 isolated from oak limbs.</title>
        <authorList>
            <person name="Navarro D."/>
            <person name="Drula E."/>
            <person name="Chaduli D."/>
            <person name="Cazenave R."/>
            <person name="Ahrendt S."/>
            <person name="Wang J."/>
            <person name="Lipzen A."/>
            <person name="Daum C."/>
            <person name="Barry K."/>
            <person name="Grigoriev I.V."/>
            <person name="Favel A."/>
            <person name="Rosso M.N."/>
            <person name="Martin F."/>
        </authorList>
    </citation>
    <scope>NUCLEOTIDE SEQUENCE [LARGE SCALE GENOMIC DNA]</scope>
    <source>
        <strain evidence="11 12">CIRM-BRFM 2984</strain>
    </source>
</reference>
<dbReference type="AlphaFoldDB" id="A0AAW0EAD6"/>
<keyword evidence="6 11" id="KW-0269">Exonuclease</keyword>
<feature type="region of interest" description="Disordered" evidence="9">
    <location>
        <begin position="741"/>
        <end position="760"/>
    </location>
</feature>
<dbReference type="InterPro" id="IPR002562">
    <property type="entry name" value="3'-5'_exonuclease_dom"/>
</dbReference>
<dbReference type="Pfam" id="PF00570">
    <property type="entry name" value="HRDC"/>
    <property type="match status" value="1"/>
</dbReference>
<feature type="domain" description="HRDC" evidence="10">
    <location>
        <begin position="499"/>
        <end position="579"/>
    </location>
</feature>
<dbReference type="Proteomes" id="UP001362999">
    <property type="component" value="Unassembled WGS sequence"/>
</dbReference>
<dbReference type="GO" id="GO:0000166">
    <property type="term" value="F:nucleotide binding"/>
    <property type="evidence" value="ECO:0007669"/>
    <property type="project" value="InterPro"/>
</dbReference>
<keyword evidence="4" id="KW-0378">Hydrolase</keyword>
<dbReference type="GO" id="GO:0000175">
    <property type="term" value="F:3'-5'-RNA exonuclease activity"/>
    <property type="evidence" value="ECO:0007669"/>
    <property type="project" value="InterPro"/>
</dbReference>
<comment type="subcellular location">
    <subcellularLocation>
        <location evidence="1">Nucleus</location>
    </subcellularLocation>
</comment>
<dbReference type="FunFam" id="1.10.150.80:FF:000001">
    <property type="entry name" value="Putative exosome component 10"/>
    <property type="match status" value="1"/>
</dbReference>
<evidence type="ECO:0000256" key="2">
    <source>
        <dbReference type="ARBA" id="ARBA00022552"/>
    </source>
</evidence>
<comment type="caution">
    <text evidence="11">The sequence shown here is derived from an EMBL/GenBank/DDBJ whole genome shotgun (WGS) entry which is preliminary data.</text>
</comment>
<dbReference type="GO" id="GO:0000176">
    <property type="term" value="C:nuclear exosome (RNase complex)"/>
    <property type="evidence" value="ECO:0007669"/>
    <property type="project" value="InterPro"/>
</dbReference>
<dbReference type="InterPro" id="IPR010997">
    <property type="entry name" value="HRDC-like_sf"/>
</dbReference>
<evidence type="ECO:0000256" key="1">
    <source>
        <dbReference type="ARBA" id="ARBA00004123"/>
    </source>
</evidence>
<evidence type="ECO:0000256" key="5">
    <source>
        <dbReference type="ARBA" id="ARBA00022835"/>
    </source>
</evidence>
<dbReference type="FunFam" id="3.30.420.10:FF:000059">
    <property type="entry name" value="Exosome complex exonuclease Rrp6"/>
    <property type="match status" value="1"/>
</dbReference>
<sequence>MADPQASSSSLSSSSFSDFNSRVQTAALNATRGAAGLPADIAFHRSIDSDLAQDLDAFSSRILSLTNNILSLVSTADTSQSSRKKGKAKLQGQDDVVDDFHSLIVDSMDQLLERTDICLDEFSGRTKAPLVAINYDAPGLRKTNKLNPAQKGQLDPAVQHASNLPKPQLAFKHLVNNSDQPWYPTLSHKFNAQVPLGHIFRDLDSESIAKHPYRYEITHISYPQRMFVAADPIQPTPLGSTTATWVATSAALDAMIDELRAAQEIAIDLEHNNYRSYAGIVCLMQISTRTQDWIVDTLALRAELATGALNEVFTDPNIIKVLHGAESDIVWLQQDFNLYIVNLFDTFHASKLLEFPRHGLANLLEMYCDFVPDKRYQLADWRIRPLPEDMLQYARSDTHFLLYIYDNLRNALLDRAVSRAQSQSRSPSPGRQPPIANSSQKEALIRQALGRSEETALRTYEKEIYDSESGGGSSGWDTLARKWNKGGLVAAAETPSGRETLQRAIYRCVHAWRDEIARAEDESTRYVLPNHYLFQLAEHPPTDMAALLKIFHPVPPVVRRRVKELFEAIRDSVQRHQSKTAAPPALPVVEKVEEMQVDEVVMEAKPPVSVEGDLWSRAPPTASLTSKSALFGGALASKTASRSPTVSLVASVSSLLGTKNPSSKQLTGRFQEVVARIHSALAIVPSMPMLAISQEDTATESAPQESIEPALGMQVEVPYVPAAQRAPKQEVVDDSIVVVGQARQKKRKRAKTDPEVDGDGTGVLAAAAAAEGSPSPKKSAKKGKHEEIVEEVEAFDFASAPNILDDAPAEEDNRVKKRKKQKKGKDKPTYGDFPAPPKAHSEVKSGNRSHTFK</sequence>
<dbReference type="PROSITE" id="PS50967">
    <property type="entry name" value="HRDC"/>
    <property type="match status" value="1"/>
</dbReference>
<dbReference type="SUPFAM" id="SSF47819">
    <property type="entry name" value="HRDC-like"/>
    <property type="match status" value="1"/>
</dbReference>
<dbReference type="Pfam" id="PF08066">
    <property type="entry name" value="PMC2NT"/>
    <property type="match status" value="1"/>
</dbReference>
<dbReference type="GO" id="GO:0071040">
    <property type="term" value="P:nuclear polyadenylation-dependent antisense transcript catabolic process"/>
    <property type="evidence" value="ECO:0007669"/>
    <property type="project" value="TreeGrafter"/>
</dbReference>
<feature type="region of interest" description="Disordered" evidence="9">
    <location>
        <begin position="419"/>
        <end position="442"/>
    </location>
</feature>
<dbReference type="GO" id="GO:0003727">
    <property type="term" value="F:single-stranded RNA binding"/>
    <property type="evidence" value="ECO:0007669"/>
    <property type="project" value="TreeGrafter"/>
</dbReference>
<dbReference type="Gene3D" id="1.10.150.80">
    <property type="entry name" value="HRDC domain"/>
    <property type="match status" value="1"/>
</dbReference>
<dbReference type="GO" id="GO:0071037">
    <property type="term" value="P:nuclear polyadenylation-dependent snRNA catabolic process"/>
    <property type="evidence" value="ECO:0007669"/>
    <property type="project" value="TreeGrafter"/>
</dbReference>
<evidence type="ECO:0000256" key="6">
    <source>
        <dbReference type="ARBA" id="ARBA00022839"/>
    </source>
</evidence>
<feature type="compositionally biased region" description="Low complexity" evidence="9">
    <location>
        <begin position="767"/>
        <end position="777"/>
    </location>
</feature>
<dbReference type="GO" id="GO:0071036">
    <property type="term" value="P:nuclear polyadenylation-dependent snoRNA catabolic process"/>
    <property type="evidence" value="ECO:0007669"/>
    <property type="project" value="TreeGrafter"/>
</dbReference>
<dbReference type="InterPro" id="IPR044876">
    <property type="entry name" value="HRDC_dom_sf"/>
</dbReference>
<keyword evidence="7" id="KW-0539">Nucleus</keyword>
<organism evidence="11 12">
    <name type="scientific">Favolaschia claudopus</name>
    <dbReference type="NCBI Taxonomy" id="2862362"/>
    <lineage>
        <taxon>Eukaryota</taxon>
        <taxon>Fungi</taxon>
        <taxon>Dikarya</taxon>
        <taxon>Basidiomycota</taxon>
        <taxon>Agaricomycotina</taxon>
        <taxon>Agaricomycetes</taxon>
        <taxon>Agaricomycetidae</taxon>
        <taxon>Agaricales</taxon>
        <taxon>Marasmiineae</taxon>
        <taxon>Mycenaceae</taxon>
        <taxon>Favolaschia</taxon>
    </lineage>
</organism>
<dbReference type="GO" id="GO:0000467">
    <property type="term" value="P:exonucleolytic trimming to generate mature 3'-end of 5.8S rRNA from tricistronic rRNA transcript (SSU-rRNA, 5.8S rRNA, LSU-rRNA)"/>
    <property type="evidence" value="ECO:0007669"/>
    <property type="project" value="InterPro"/>
</dbReference>
<proteinExistence type="inferred from homology"/>
<dbReference type="InterPro" id="IPR049559">
    <property type="entry name" value="Rrp6p-like_exo"/>
</dbReference>
<dbReference type="Pfam" id="PF01612">
    <property type="entry name" value="DNA_pol_A_exo1"/>
    <property type="match status" value="1"/>
</dbReference>
<dbReference type="InterPro" id="IPR045092">
    <property type="entry name" value="Rrp6-like"/>
</dbReference>
<keyword evidence="2" id="KW-0698">rRNA processing</keyword>
<feature type="compositionally biased region" description="Basic residues" evidence="9">
    <location>
        <begin position="815"/>
        <end position="825"/>
    </location>
</feature>
<feature type="compositionally biased region" description="Low complexity" evidence="9">
    <location>
        <begin position="419"/>
        <end position="429"/>
    </location>
</feature>
<dbReference type="GO" id="GO:0071039">
    <property type="term" value="P:nuclear polyadenylation-dependent CUT catabolic process"/>
    <property type="evidence" value="ECO:0007669"/>
    <property type="project" value="TreeGrafter"/>
</dbReference>
<accession>A0AAW0EAD6</accession>
<evidence type="ECO:0000256" key="7">
    <source>
        <dbReference type="ARBA" id="ARBA00023242"/>
    </source>
</evidence>
<evidence type="ECO:0000313" key="11">
    <source>
        <dbReference type="EMBL" id="KAK7061210.1"/>
    </source>
</evidence>
<evidence type="ECO:0000256" key="3">
    <source>
        <dbReference type="ARBA" id="ARBA00022722"/>
    </source>
</evidence>
<feature type="region of interest" description="Disordered" evidence="9">
    <location>
        <begin position="767"/>
        <end position="786"/>
    </location>
</feature>
<keyword evidence="12" id="KW-1185">Reference proteome</keyword>
<comment type="similarity">
    <text evidence="8">Belongs to the exosome component 10/RRP6 family.</text>
</comment>
<evidence type="ECO:0000256" key="8">
    <source>
        <dbReference type="ARBA" id="ARBA00043957"/>
    </source>
</evidence>
<evidence type="ECO:0000313" key="12">
    <source>
        <dbReference type="Proteomes" id="UP001362999"/>
    </source>
</evidence>
<dbReference type="InterPro" id="IPR012337">
    <property type="entry name" value="RNaseH-like_sf"/>
</dbReference>
<dbReference type="InterPro" id="IPR002121">
    <property type="entry name" value="HRDC_dom"/>
</dbReference>
<dbReference type="PANTHER" id="PTHR12124:SF47">
    <property type="entry name" value="EXOSOME COMPONENT 10"/>
    <property type="match status" value="1"/>
</dbReference>
<name>A0AAW0EAD6_9AGAR</name>
<keyword evidence="5" id="KW-0271">Exosome</keyword>
<dbReference type="InterPro" id="IPR036397">
    <property type="entry name" value="RNaseH_sf"/>
</dbReference>
<dbReference type="SUPFAM" id="SSF53098">
    <property type="entry name" value="Ribonuclease H-like"/>
    <property type="match status" value="1"/>
</dbReference>
<dbReference type="CDD" id="cd06147">
    <property type="entry name" value="Rrp6p_like_exo"/>
    <property type="match status" value="1"/>
</dbReference>
<dbReference type="GO" id="GO:0071051">
    <property type="term" value="P:poly(A)-dependent snoRNA 3'-end processing"/>
    <property type="evidence" value="ECO:0007669"/>
    <property type="project" value="TreeGrafter"/>
</dbReference>
<dbReference type="SMART" id="SM00474">
    <property type="entry name" value="35EXOc"/>
    <property type="match status" value="1"/>
</dbReference>
<dbReference type="Gene3D" id="3.30.420.10">
    <property type="entry name" value="Ribonuclease H-like superfamily/Ribonuclease H"/>
    <property type="match status" value="1"/>
</dbReference>
<evidence type="ECO:0000256" key="4">
    <source>
        <dbReference type="ARBA" id="ARBA00022801"/>
    </source>
</evidence>
<dbReference type="GO" id="GO:0071038">
    <property type="term" value="P:TRAMP-dependent tRNA surveillance pathway"/>
    <property type="evidence" value="ECO:0007669"/>
    <property type="project" value="TreeGrafter"/>
</dbReference>
<evidence type="ECO:0000256" key="9">
    <source>
        <dbReference type="SAM" id="MobiDB-lite"/>
    </source>
</evidence>